<evidence type="ECO:0000313" key="3">
    <source>
        <dbReference type="WBParaSite" id="ACRNAN_scaffold2097.g11005.t1"/>
    </source>
</evidence>
<evidence type="ECO:0000256" key="1">
    <source>
        <dbReference type="SAM" id="MobiDB-lite"/>
    </source>
</evidence>
<name>A0A914DAY5_9BILA</name>
<dbReference type="AlphaFoldDB" id="A0A914DAY5"/>
<organism evidence="2 3">
    <name type="scientific">Acrobeloides nanus</name>
    <dbReference type="NCBI Taxonomy" id="290746"/>
    <lineage>
        <taxon>Eukaryota</taxon>
        <taxon>Metazoa</taxon>
        <taxon>Ecdysozoa</taxon>
        <taxon>Nematoda</taxon>
        <taxon>Chromadorea</taxon>
        <taxon>Rhabditida</taxon>
        <taxon>Tylenchina</taxon>
        <taxon>Cephalobomorpha</taxon>
        <taxon>Cephaloboidea</taxon>
        <taxon>Cephalobidae</taxon>
        <taxon>Acrobeloides</taxon>
    </lineage>
</organism>
<reference evidence="3" key="1">
    <citation type="submission" date="2022-11" db="UniProtKB">
        <authorList>
            <consortium name="WormBaseParasite"/>
        </authorList>
    </citation>
    <scope>IDENTIFICATION</scope>
</reference>
<proteinExistence type="predicted"/>
<dbReference type="WBParaSite" id="ACRNAN_scaffold2097.g11005.t1">
    <property type="protein sequence ID" value="ACRNAN_scaffold2097.g11005.t1"/>
    <property type="gene ID" value="ACRNAN_scaffold2097.g11005"/>
</dbReference>
<feature type="compositionally biased region" description="Polar residues" evidence="1">
    <location>
        <begin position="1"/>
        <end position="24"/>
    </location>
</feature>
<accession>A0A914DAY5</accession>
<keyword evidence="2" id="KW-1185">Reference proteome</keyword>
<protein>
    <submittedName>
        <fullName evidence="3">Uncharacterized protein</fullName>
    </submittedName>
</protein>
<feature type="region of interest" description="Disordered" evidence="1">
    <location>
        <begin position="1"/>
        <end position="40"/>
    </location>
</feature>
<evidence type="ECO:0000313" key="2">
    <source>
        <dbReference type="Proteomes" id="UP000887540"/>
    </source>
</evidence>
<sequence>MASLYSSPSYHNISPLTRSRSGSRSDVRTPALRRSGSYTSARQGGFTLPSYGYGGGYMSRSLSRSGSTLFGRSLTSSALHNTPPLHSVAVQRSTPHYSDKFPYVRYSYGNTDTGLAIMSQSDIIGKRDYGIRDIGTKRWLEGKLNAYNTGLFTRPYQKTVERPITPSRTYVKYLPREDALDLYKKNCMTVGTLSKYWLSPGPTNRSSRETSSSLGYNVYKSRFNSYNPRSVPNRLSAY</sequence>
<dbReference type="Proteomes" id="UP000887540">
    <property type="component" value="Unplaced"/>
</dbReference>